<dbReference type="PIRSF" id="PIRSF016599">
    <property type="entry name" value="Xaa-His_dipept"/>
    <property type="match status" value="1"/>
</dbReference>
<comment type="catalytic activity">
    <reaction evidence="10">
        <text>Hydrolysis of dipeptides, preferentially hydrophobic dipeptides including prolyl amino acids.</text>
        <dbReference type="EC" id="3.4.13.18"/>
    </reaction>
</comment>
<evidence type="ECO:0000256" key="17">
    <source>
        <dbReference type="ARBA" id="ARBA00077688"/>
    </source>
</evidence>
<evidence type="ECO:0000256" key="6">
    <source>
        <dbReference type="ARBA" id="ARBA00022833"/>
    </source>
</evidence>
<comment type="caution">
    <text evidence="20">The sequence shown here is derived from an EMBL/GenBank/DDBJ whole genome shotgun (WGS) entry which is preliminary data.</text>
</comment>
<evidence type="ECO:0000256" key="4">
    <source>
        <dbReference type="ARBA" id="ARBA00022723"/>
    </source>
</evidence>
<evidence type="ECO:0000259" key="19">
    <source>
        <dbReference type="Pfam" id="PF07687"/>
    </source>
</evidence>
<dbReference type="FunFam" id="3.40.630.10:FF:000018">
    <property type="entry name" value="Aminoacyl-histidine dipeptidase PepD"/>
    <property type="match status" value="1"/>
</dbReference>
<evidence type="ECO:0000256" key="10">
    <source>
        <dbReference type="ARBA" id="ARBA00036421"/>
    </source>
</evidence>
<dbReference type="Pfam" id="PF01546">
    <property type="entry name" value="Peptidase_M20"/>
    <property type="match status" value="1"/>
</dbReference>
<dbReference type="PANTHER" id="PTHR43501:SF1">
    <property type="entry name" value="CYTOSOL NON-SPECIFIC DIPEPTIDASE"/>
    <property type="match status" value="1"/>
</dbReference>
<protein>
    <recommendedName>
        <fullName evidence="14">Cytosol non-specific dipeptidase</fullName>
        <ecNumber evidence="11">3.4.13.18</ecNumber>
    </recommendedName>
    <alternativeName>
        <fullName evidence="17">Aminoacyl-histidine dipeptidase</fullName>
    </alternativeName>
    <alternativeName>
        <fullName evidence="16">Beta-alanyl-histidine dipeptidase</fullName>
    </alternativeName>
    <alternativeName>
        <fullName evidence="15">Carnosinase</fullName>
    </alternativeName>
    <alternativeName>
        <fullName evidence="12">Peptidase D</fullName>
    </alternativeName>
    <alternativeName>
        <fullName evidence="18">Xaa-His dipeptidase</fullName>
    </alternativeName>
</protein>
<dbReference type="EMBL" id="JAHLFE010000139">
    <property type="protein sequence ID" value="MBU3844582.1"/>
    <property type="molecule type" value="Genomic_DNA"/>
</dbReference>
<keyword evidence="9" id="KW-0170">Cobalt</keyword>
<name>A0A948TGZ6_9GAMM</name>
<evidence type="ECO:0000256" key="18">
    <source>
        <dbReference type="ARBA" id="ARBA00078074"/>
    </source>
</evidence>
<comment type="cofactor">
    <cofactor evidence="1">
        <name>Co(2+)</name>
        <dbReference type="ChEBI" id="CHEBI:48828"/>
    </cofactor>
</comment>
<dbReference type="EC" id="3.4.13.18" evidence="11"/>
<keyword evidence="5 20" id="KW-0378">Hydrolase</keyword>
<evidence type="ECO:0000256" key="14">
    <source>
        <dbReference type="ARBA" id="ARBA00071271"/>
    </source>
</evidence>
<evidence type="ECO:0000313" key="20">
    <source>
        <dbReference type="EMBL" id="MBU3844582.1"/>
    </source>
</evidence>
<evidence type="ECO:0000256" key="5">
    <source>
        <dbReference type="ARBA" id="ARBA00022801"/>
    </source>
</evidence>
<evidence type="ECO:0000256" key="7">
    <source>
        <dbReference type="ARBA" id="ARBA00022997"/>
    </source>
</evidence>
<evidence type="ECO:0000256" key="16">
    <source>
        <dbReference type="ARBA" id="ARBA00076004"/>
    </source>
</evidence>
<sequence>MEIKDLAPQAVFAHFENFCHIPHPSGHERGMAKYLITFAQQHKLEFELEDCGNVIIKKKASAGRENSPVVILQAHIDMVPVVRDGFTHDFVKDPITPIIREDGSAEAKAELLKRCDGAYICADNTTLGADDGIGAALILSILEDDSLVHGPLTAIFTVEEESTMKGAQNLDPSYLEGDYLINLDSEEHGELFVGCAGSINTNITFIPEMVKVVDCAPIMLNLSGLSGGHSGSDIHLNRGNAIDIMCGLLAEVADTTDFFVQKFHGGEIRNSIPSSAYVELAVPLNSLDEFKEAARTAMVRYQDLYADTDPDMHLILGKCPLQPMALSYTSSQNLLSFLRALPNGVLRMSSTYLGVVETSCNLSTVRTKADALNISLLPRSLSDYGLDDVIDKIDCICSLLDNVEVGFTGRSFGWTSPVDTPLIALLRQQYQQKCGIDPKITSIHAGLECGYFANANPNLKMISLGPTVISPHSPDECVSIKHTQEVYEILKDTLAQLS</sequence>
<evidence type="ECO:0000256" key="2">
    <source>
        <dbReference type="ARBA" id="ARBA00001947"/>
    </source>
</evidence>
<comment type="similarity">
    <text evidence="13">Belongs to the peptidase M20C family.</text>
</comment>
<organism evidence="20 21">
    <name type="scientific">Candidatus Anaerobiospirillum pullicola</name>
    <dbReference type="NCBI Taxonomy" id="2838451"/>
    <lineage>
        <taxon>Bacteria</taxon>
        <taxon>Pseudomonadati</taxon>
        <taxon>Pseudomonadota</taxon>
        <taxon>Gammaproteobacteria</taxon>
        <taxon>Aeromonadales</taxon>
        <taxon>Succinivibrionaceae</taxon>
        <taxon>Anaerobiospirillum</taxon>
    </lineage>
</organism>
<dbReference type="GO" id="GO:0046872">
    <property type="term" value="F:metal ion binding"/>
    <property type="evidence" value="ECO:0007669"/>
    <property type="project" value="UniProtKB-KW"/>
</dbReference>
<dbReference type="InterPro" id="IPR002933">
    <property type="entry name" value="Peptidase_M20"/>
</dbReference>
<dbReference type="Gene3D" id="3.40.630.10">
    <property type="entry name" value="Zn peptidases"/>
    <property type="match status" value="2"/>
</dbReference>
<evidence type="ECO:0000256" key="9">
    <source>
        <dbReference type="ARBA" id="ARBA00023285"/>
    </source>
</evidence>
<dbReference type="Proteomes" id="UP000733611">
    <property type="component" value="Unassembled WGS sequence"/>
</dbReference>
<dbReference type="InterPro" id="IPR011650">
    <property type="entry name" value="Peptidase_M20_dimer"/>
</dbReference>
<proteinExistence type="inferred from homology"/>
<evidence type="ECO:0000256" key="12">
    <source>
        <dbReference type="ARBA" id="ARBA00044252"/>
    </source>
</evidence>
<evidence type="ECO:0000256" key="1">
    <source>
        <dbReference type="ARBA" id="ARBA00001941"/>
    </source>
</evidence>
<dbReference type="Pfam" id="PF07687">
    <property type="entry name" value="M20_dimer"/>
    <property type="match status" value="1"/>
</dbReference>
<dbReference type="GO" id="GO:0005829">
    <property type="term" value="C:cytosol"/>
    <property type="evidence" value="ECO:0007669"/>
    <property type="project" value="TreeGrafter"/>
</dbReference>
<evidence type="ECO:0000256" key="8">
    <source>
        <dbReference type="ARBA" id="ARBA00023049"/>
    </source>
</evidence>
<accession>A0A948TGZ6</accession>
<dbReference type="AlphaFoldDB" id="A0A948TGZ6"/>
<evidence type="ECO:0000256" key="13">
    <source>
        <dbReference type="ARBA" id="ARBA00061423"/>
    </source>
</evidence>
<dbReference type="GO" id="GO:0070573">
    <property type="term" value="F:metallodipeptidase activity"/>
    <property type="evidence" value="ECO:0007669"/>
    <property type="project" value="TreeGrafter"/>
</dbReference>
<keyword evidence="7 20" id="KW-0224">Dipeptidase</keyword>
<keyword evidence="8" id="KW-0482">Metalloprotease</keyword>
<keyword evidence="6" id="KW-0862">Zinc</keyword>
<comment type="cofactor">
    <cofactor evidence="2">
        <name>Zn(2+)</name>
        <dbReference type="ChEBI" id="CHEBI:29105"/>
    </cofactor>
</comment>
<evidence type="ECO:0000313" key="21">
    <source>
        <dbReference type="Proteomes" id="UP000733611"/>
    </source>
</evidence>
<reference evidence="20" key="1">
    <citation type="journal article" date="2021" name="PeerJ">
        <title>Extensive microbial diversity within the chicken gut microbiome revealed by metagenomics and culture.</title>
        <authorList>
            <person name="Gilroy R."/>
            <person name="Ravi A."/>
            <person name="Getino M."/>
            <person name="Pursley I."/>
            <person name="Horton D.L."/>
            <person name="Alikhan N.F."/>
            <person name="Baker D."/>
            <person name="Gharbi K."/>
            <person name="Hall N."/>
            <person name="Watson M."/>
            <person name="Adriaenssens E.M."/>
            <person name="Foster-Nyarko E."/>
            <person name="Jarju S."/>
            <person name="Secka A."/>
            <person name="Antonio M."/>
            <person name="Oren A."/>
            <person name="Chaudhuri R.R."/>
            <person name="La Ragione R."/>
            <person name="Hildebrand F."/>
            <person name="Pallen M.J."/>
        </authorList>
    </citation>
    <scope>NUCLEOTIDE SEQUENCE</scope>
    <source>
        <strain evidence="20">378</strain>
    </source>
</reference>
<reference evidence="20" key="2">
    <citation type="submission" date="2021-04" db="EMBL/GenBank/DDBJ databases">
        <authorList>
            <person name="Gilroy R."/>
        </authorList>
    </citation>
    <scope>NUCLEOTIDE SEQUENCE</scope>
    <source>
        <strain evidence="20">378</strain>
    </source>
</reference>
<dbReference type="FunFam" id="3.40.630.10:FF:000015">
    <property type="entry name" value="Aminoacyl-histidine dipeptidase PepD"/>
    <property type="match status" value="1"/>
</dbReference>
<dbReference type="PRINTS" id="PR00934">
    <property type="entry name" value="XHISDIPTASE"/>
</dbReference>
<evidence type="ECO:0000256" key="15">
    <source>
        <dbReference type="ARBA" id="ARBA00075285"/>
    </source>
</evidence>
<keyword evidence="4" id="KW-0479">Metal-binding</keyword>
<dbReference type="NCBIfam" id="TIGR01893">
    <property type="entry name" value="aa-his-dipept"/>
    <property type="match status" value="1"/>
</dbReference>
<dbReference type="PANTHER" id="PTHR43501">
    <property type="entry name" value="CYTOSOL NON-SPECIFIC DIPEPTIDASE"/>
    <property type="match status" value="1"/>
</dbReference>
<dbReference type="SUPFAM" id="SSF53187">
    <property type="entry name" value="Zn-dependent exopeptidases"/>
    <property type="match status" value="1"/>
</dbReference>
<evidence type="ECO:0000256" key="11">
    <source>
        <dbReference type="ARBA" id="ARBA00038976"/>
    </source>
</evidence>
<feature type="domain" description="Peptidase M20 dimerisation" evidence="19">
    <location>
        <begin position="223"/>
        <end position="295"/>
    </location>
</feature>
<keyword evidence="3" id="KW-0645">Protease</keyword>
<evidence type="ECO:0000256" key="3">
    <source>
        <dbReference type="ARBA" id="ARBA00022670"/>
    </source>
</evidence>
<gene>
    <name evidence="20" type="primary">pepD</name>
    <name evidence="20" type="ORF">H9847_06925</name>
</gene>
<dbReference type="InterPro" id="IPR001160">
    <property type="entry name" value="Peptidase_M20C"/>
</dbReference>
<dbReference type="GO" id="GO:0006508">
    <property type="term" value="P:proteolysis"/>
    <property type="evidence" value="ECO:0007669"/>
    <property type="project" value="UniProtKB-KW"/>
</dbReference>